<feature type="active site" evidence="5">
    <location>
        <position position="426"/>
    </location>
</feature>
<name>A0A3N4IQ97_ASCIM</name>
<evidence type="ECO:0000256" key="1">
    <source>
        <dbReference type="ARBA" id="ARBA00010193"/>
    </source>
</evidence>
<keyword evidence="2 5" id="KW-0645">Protease</keyword>
<evidence type="ECO:0000256" key="5">
    <source>
        <dbReference type="PROSITE-ProRule" id="PRU00239"/>
    </source>
</evidence>
<feature type="compositionally biased region" description="Basic and acidic residues" evidence="6">
    <location>
        <begin position="91"/>
        <end position="102"/>
    </location>
</feature>
<dbReference type="InterPro" id="IPR038765">
    <property type="entry name" value="Papain-like_cys_pep_sf"/>
</dbReference>
<evidence type="ECO:0000256" key="4">
    <source>
        <dbReference type="ARBA" id="ARBA00022807"/>
    </source>
</evidence>
<evidence type="ECO:0000256" key="2">
    <source>
        <dbReference type="ARBA" id="ARBA00022670"/>
    </source>
</evidence>
<accession>A0A3N4IQ97</accession>
<feature type="compositionally biased region" description="Acidic residues" evidence="6">
    <location>
        <begin position="453"/>
        <end position="472"/>
    </location>
</feature>
<dbReference type="SMART" id="SM00720">
    <property type="entry name" value="calpain_III"/>
    <property type="match status" value="1"/>
</dbReference>
<organism evidence="8 9">
    <name type="scientific">Ascobolus immersus RN42</name>
    <dbReference type="NCBI Taxonomy" id="1160509"/>
    <lineage>
        <taxon>Eukaryota</taxon>
        <taxon>Fungi</taxon>
        <taxon>Dikarya</taxon>
        <taxon>Ascomycota</taxon>
        <taxon>Pezizomycotina</taxon>
        <taxon>Pezizomycetes</taxon>
        <taxon>Pezizales</taxon>
        <taxon>Ascobolaceae</taxon>
        <taxon>Ascobolus</taxon>
    </lineage>
</organism>
<reference evidence="8 9" key="1">
    <citation type="journal article" date="2018" name="Nat. Ecol. Evol.">
        <title>Pezizomycetes genomes reveal the molecular basis of ectomycorrhizal truffle lifestyle.</title>
        <authorList>
            <person name="Murat C."/>
            <person name="Payen T."/>
            <person name="Noel B."/>
            <person name="Kuo A."/>
            <person name="Morin E."/>
            <person name="Chen J."/>
            <person name="Kohler A."/>
            <person name="Krizsan K."/>
            <person name="Balestrini R."/>
            <person name="Da Silva C."/>
            <person name="Montanini B."/>
            <person name="Hainaut M."/>
            <person name="Levati E."/>
            <person name="Barry K.W."/>
            <person name="Belfiori B."/>
            <person name="Cichocki N."/>
            <person name="Clum A."/>
            <person name="Dockter R.B."/>
            <person name="Fauchery L."/>
            <person name="Guy J."/>
            <person name="Iotti M."/>
            <person name="Le Tacon F."/>
            <person name="Lindquist E.A."/>
            <person name="Lipzen A."/>
            <person name="Malagnac F."/>
            <person name="Mello A."/>
            <person name="Molinier V."/>
            <person name="Miyauchi S."/>
            <person name="Poulain J."/>
            <person name="Riccioni C."/>
            <person name="Rubini A."/>
            <person name="Sitrit Y."/>
            <person name="Splivallo R."/>
            <person name="Traeger S."/>
            <person name="Wang M."/>
            <person name="Zifcakova L."/>
            <person name="Wipf D."/>
            <person name="Zambonelli A."/>
            <person name="Paolocci F."/>
            <person name="Nowrousian M."/>
            <person name="Ottonello S."/>
            <person name="Baldrian P."/>
            <person name="Spatafora J.W."/>
            <person name="Henrissat B."/>
            <person name="Nagy L.G."/>
            <person name="Aury J.M."/>
            <person name="Wincker P."/>
            <person name="Grigoriev I.V."/>
            <person name="Bonfante P."/>
            <person name="Martin F.M."/>
        </authorList>
    </citation>
    <scope>NUCLEOTIDE SEQUENCE [LARGE SCALE GENOMIC DNA]</scope>
    <source>
        <strain evidence="8 9">RN42</strain>
    </source>
</reference>
<evidence type="ECO:0000313" key="9">
    <source>
        <dbReference type="Proteomes" id="UP000275078"/>
    </source>
</evidence>
<dbReference type="Gene3D" id="3.90.70.10">
    <property type="entry name" value="Cysteine proteinases"/>
    <property type="match status" value="1"/>
</dbReference>
<evidence type="ECO:0000259" key="7">
    <source>
        <dbReference type="PROSITE" id="PS50203"/>
    </source>
</evidence>
<keyword evidence="4 5" id="KW-0788">Thiol protease</keyword>
<evidence type="ECO:0000256" key="6">
    <source>
        <dbReference type="SAM" id="MobiDB-lite"/>
    </source>
</evidence>
<dbReference type="PANTHER" id="PTHR46143:SF1">
    <property type="entry name" value="CALPAIN-7"/>
    <property type="match status" value="1"/>
</dbReference>
<dbReference type="GO" id="GO:0004198">
    <property type="term" value="F:calcium-dependent cysteine-type endopeptidase activity"/>
    <property type="evidence" value="ECO:0007669"/>
    <property type="project" value="InterPro"/>
</dbReference>
<feature type="region of interest" description="Disordered" evidence="6">
    <location>
        <begin position="87"/>
        <end position="127"/>
    </location>
</feature>
<dbReference type="OrthoDB" id="167576at2759"/>
<dbReference type="InterPro" id="IPR022683">
    <property type="entry name" value="Calpain_III"/>
</dbReference>
<dbReference type="AlphaFoldDB" id="A0A3N4IQ97"/>
<dbReference type="PANTHER" id="PTHR46143">
    <property type="entry name" value="CALPAIN-7"/>
    <property type="match status" value="1"/>
</dbReference>
<comment type="similarity">
    <text evidence="1">Belongs to the peptidase C2 family. PalB/RIM13 subfamily.</text>
</comment>
<dbReference type="InterPro" id="IPR036213">
    <property type="entry name" value="Calpain_III_sf"/>
</dbReference>
<feature type="domain" description="Calpain catalytic" evidence="7">
    <location>
        <begin position="182"/>
        <end position="515"/>
    </location>
</feature>
<feature type="active site" evidence="5">
    <location>
        <position position="236"/>
    </location>
</feature>
<dbReference type="EMBL" id="ML119649">
    <property type="protein sequence ID" value="RPA86391.1"/>
    <property type="molecule type" value="Genomic_DNA"/>
</dbReference>
<dbReference type="STRING" id="1160509.A0A3N4IQ97"/>
<dbReference type="InterPro" id="IPR001300">
    <property type="entry name" value="Peptidase_C2_calpain_cat"/>
</dbReference>
<sequence>MVEKKKIGTIVQKPTTASLLDDMEKRIGNLLREEKSEKPQTIESILETVDELMAIMNKSKDKLQRRRLQAKCAELLDLAAKLKAKKKRKTVTFEKPNKHDMQQAKPADGVSPEEDKSEKQKTTTTVPVKLRPKVASSATAKNSQPECSLAKLSTKEKIILFKASRLGNFNAPPWENAPAATEFIGDPFTDPSGMLHLSDHQKRKLESWKRSTPTVVNPVGEIKLSLDLRQEAITDCSVVASMCVAFNMEERGFPRILSNRIYPQDDQGIPIPSSNGKYIVKLFLNGCYRKVVIDDFLPESLPEYKALHVVCRSDPSIVWPALIEKAYLKVGGGYDFPGSNCAMDLYALTGWFPEQIHLQSNDITRRELWALVYKNWIQGNVLMTLGTGYMPKYVADSLGLVPLHDYAVLNMKEDPETRERLIFVKNPWSEGANWRTYESDGDSSSSSDRDFDAGSDDDYNDDDDDDDDDDSDRSDGENNSISARKANKDDSNGTFWIDLNSVFIHFRSVYLNWNPKNFEFRRDHHFTWNTASRKSDTTFLDHPQFSIHNRSKFAVPVWVLLERHVGERQRHPTEEDPWGNLTEGPKRYISLYAYEASEGKRVILPGEATSKGPFVDTLQTLLRIDKVFPGQAITVVVNVDDFPAEEVSFTMTAFSLVSIDLGLAEEPFAYGTRISGNWTALTAGGHTESPKFPYNPQYNLKLTKDIPSRIMTNVSVVLESRKELAVNAVLLWNDGRRSFSIDTRSVLGGFTGYERGFSVSKADILPVPGEYTIVCSSLRNEDVGDFALTVKSNAPVELIRIPDEEEGKTKKLLFGSWGSCARIEYPISVKRPTRISASACLRGPGSDIKPLPAMKIAVEMRKPPNGAFERTACSGYDKFTASPQGVRTGEFTLQPGTMAWIVLQRPGDNRLNLSYQLIVLSDGPVTFSEKVLNYS</sequence>
<keyword evidence="3 5" id="KW-0378">Hydrolase</keyword>
<dbReference type="Proteomes" id="UP000275078">
    <property type="component" value="Unassembled WGS sequence"/>
</dbReference>
<dbReference type="Gene3D" id="2.60.120.380">
    <property type="match status" value="1"/>
</dbReference>
<evidence type="ECO:0000313" key="8">
    <source>
        <dbReference type="EMBL" id="RPA86391.1"/>
    </source>
</evidence>
<proteinExistence type="inferred from homology"/>
<dbReference type="Pfam" id="PF00648">
    <property type="entry name" value="Peptidase_C2"/>
    <property type="match status" value="1"/>
</dbReference>
<protein>
    <submittedName>
        <fullName evidence="8">Cysteine proteinase</fullName>
    </submittedName>
</protein>
<gene>
    <name evidence="8" type="ORF">BJ508DRAFT_411115</name>
</gene>
<dbReference type="SMART" id="SM00230">
    <property type="entry name" value="CysPc"/>
    <property type="match status" value="1"/>
</dbReference>
<evidence type="ECO:0000256" key="3">
    <source>
        <dbReference type="ARBA" id="ARBA00022801"/>
    </source>
</evidence>
<dbReference type="InterPro" id="IPR051297">
    <property type="entry name" value="PalB/RIM13"/>
</dbReference>
<feature type="active site" evidence="5">
    <location>
        <position position="404"/>
    </location>
</feature>
<keyword evidence="9" id="KW-1185">Reference proteome</keyword>
<feature type="region of interest" description="Disordered" evidence="6">
    <location>
        <begin position="435"/>
        <end position="486"/>
    </location>
</feature>
<dbReference type="PROSITE" id="PS50203">
    <property type="entry name" value="CALPAIN_CAT"/>
    <property type="match status" value="1"/>
</dbReference>
<dbReference type="SUPFAM" id="SSF49758">
    <property type="entry name" value="Calpain large subunit, middle domain (domain III)"/>
    <property type="match status" value="2"/>
</dbReference>
<dbReference type="GO" id="GO:0006508">
    <property type="term" value="P:proteolysis"/>
    <property type="evidence" value="ECO:0007669"/>
    <property type="project" value="UniProtKB-KW"/>
</dbReference>
<dbReference type="SUPFAM" id="SSF54001">
    <property type="entry name" value="Cysteine proteinases"/>
    <property type="match status" value="1"/>
</dbReference>